<dbReference type="InterPro" id="IPR015421">
    <property type="entry name" value="PyrdxlP-dep_Trfase_major"/>
</dbReference>
<gene>
    <name evidence="6" type="primary">hisC</name>
    <name evidence="8" type="ORF">G3N55_11345</name>
</gene>
<keyword evidence="5 6" id="KW-0663">Pyridoxal phosphate</keyword>
<feature type="domain" description="Aminotransferase class I/classII large" evidence="7">
    <location>
        <begin position="37"/>
        <end position="359"/>
    </location>
</feature>
<keyword evidence="6" id="KW-0368">Histidine biosynthesis</keyword>
<dbReference type="PANTHER" id="PTHR43643">
    <property type="entry name" value="HISTIDINOL-PHOSPHATE AMINOTRANSFERASE 2"/>
    <property type="match status" value="1"/>
</dbReference>
<evidence type="ECO:0000256" key="1">
    <source>
        <dbReference type="ARBA" id="ARBA00001933"/>
    </source>
</evidence>
<dbReference type="InterPro" id="IPR015422">
    <property type="entry name" value="PyrdxlP-dep_Trfase_small"/>
</dbReference>
<dbReference type="Gene3D" id="3.90.1150.10">
    <property type="entry name" value="Aspartate Aminotransferase, domain 1"/>
    <property type="match status" value="1"/>
</dbReference>
<proteinExistence type="inferred from homology"/>
<comment type="subunit">
    <text evidence="2 6">Homodimer.</text>
</comment>
<dbReference type="Proteomes" id="UP000469346">
    <property type="component" value="Unassembled WGS sequence"/>
</dbReference>
<evidence type="ECO:0000256" key="3">
    <source>
        <dbReference type="ARBA" id="ARBA00022576"/>
    </source>
</evidence>
<comment type="catalytic activity">
    <reaction evidence="6">
        <text>L-histidinol phosphate + 2-oxoglutarate = 3-(imidazol-4-yl)-2-oxopropyl phosphate + L-glutamate</text>
        <dbReference type="Rhea" id="RHEA:23744"/>
        <dbReference type="ChEBI" id="CHEBI:16810"/>
        <dbReference type="ChEBI" id="CHEBI:29985"/>
        <dbReference type="ChEBI" id="CHEBI:57766"/>
        <dbReference type="ChEBI" id="CHEBI:57980"/>
        <dbReference type="EC" id="2.6.1.9"/>
    </reaction>
</comment>
<dbReference type="GO" id="GO:0030170">
    <property type="term" value="F:pyridoxal phosphate binding"/>
    <property type="evidence" value="ECO:0007669"/>
    <property type="project" value="InterPro"/>
</dbReference>
<dbReference type="InterPro" id="IPR015424">
    <property type="entry name" value="PyrdxlP-dep_Trfase"/>
</dbReference>
<organism evidence="8 9">
    <name type="scientific">Dissulfurirhabdus thermomarina</name>
    <dbReference type="NCBI Taxonomy" id="1765737"/>
    <lineage>
        <taxon>Bacteria</taxon>
        <taxon>Deltaproteobacteria</taxon>
        <taxon>Dissulfurirhabdaceae</taxon>
        <taxon>Dissulfurirhabdus</taxon>
    </lineage>
</organism>
<keyword evidence="9" id="KW-1185">Reference proteome</keyword>
<name>A0A6N9TTK2_DISTH</name>
<dbReference type="EC" id="2.6.1.9" evidence="6"/>
<keyword evidence="6" id="KW-0028">Amino-acid biosynthesis</keyword>
<comment type="similarity">
    <text evidence="6">Belongs to the class-II pyridoxal-phosphate-dependent aminotransferase family. Histidinol-phosphate aminotransferase subfamily.</text>
</comment>
<reference evidence="8 9" key="1">
    <citation type="submission" date="2020-02" db="EMBL/GenBank/DDBJ databases">
        <title>Comparative genomics of sulfur disproportionating microorganisms.</title>
        <authorList>
            <person name="Ward L.M."/>
            <person name="Bertran E."/>
            <person name="Johnston D.T."/>
        </authorList>
    </citation>
    <scope>NUCLEOTIDE SEQUENCE [LARGE SCALE GENOMIC DNA]</scope>
    <source>
        <strain evidence="8 9">DSM 100025</strain>
    </source>
</reference>
<dbReference type="AlphaFoldDB" id="A0A6N9TTK2"/>
<comment type="caution">
    <text evidence="8">The sequence shown here is derived from an EMBL/GenBank/DDBJ whole genome shotgun (WGS) entry which is preliminary data.</text>
</comment>
<dbReference type="GO" id="GO:0000105">
    <property type="term" value="P:L-histidine biosynthetic process"/>
    <property type="evidence" value="ECO:0007669"/>
    <property type="project" value="UniProtKB-UniRule"/>
</dbReference>
<dbReference type="InterPro" id="IPR004839">
    <property type="entry name" value="Aminotransferase_I/II_large"/>
</dbReference>
<sequence>MKELRLHVPAHIADLVPYPPGKPLEELEREYGITGAVKLASNENPLGPSPKAVAAVREAAANLHRYPDGSGYYLKHRLAERLGVDLAGIVLGNGSNELIDLLVRVFVAPGDEVASSDPAFLVYRKMVQAAAGRNVLVPLRGHRHDLPAMARRVTDRTRLVFLDNPHNPTGSILARPDFEAFLADLPETVLVVLDEAYAEFVRGETPRALDYLGRDRRVVGLRTFSKAHGLAGLRVGYGVMDPEVAGYLERVRQPFNVNAAAQAGALAALDDEAHLRRTLEVTWSGMDRLREGLSALGCRVLESHTNFLMADMGRDAGEVYEAVLRRGVILRSMAAYGYPTWIRITVGRPEENERCLAALAEVLTG</sequence>
<dbReference type="UniPathway" id="UPA00031">
    <property type="reaction ID" value="UER00012"/>
</dbReference>
<dbReference type="GO" id="GO:0004400">
    <property type="term" value="F:histidinol-phosphate transaminase activity"/>
    <property type="evidence" value="ECO:0007669"/>
    <property type="project" value="UniProtKB-UniRule"/>
</dbReference>
<feature type="modified residue" description="N6-(pyridoxal phosphate)lysine" evidence="6">
    <location>
        <position position="226"/>
    </location>
</feature>
<dbReference type="SUPFAM" id="SSF53383">
    <property type="entry name" value="PLP-dependent transferases"/>
    <property type="match status" value="1"/>
</dbReference>
<accession>A0A6N9TTK2</accession>
<dbReference type="Gene3D" id="3.40.640.10">
    <property type="entry name" value="Type I PLP-dependent aspartate aminotransferase-like (Major domain)"/>
    <property type="match status" value="1"/>
</dbReference>
<dbReference type="NCBIfam" id="TIGR01141">
    <property type="entry name" value="hisC"/>
    <property type="match status" value="1"/>
</dbReference>
<dbReference type="EMBL" id="JAAGRR010000170">
    <property type="protein sequence ID" value="NDY43433.1"/>
    <property type="molecule type" value="Genomic_DNA"/>
</dbReference>
<evidence type="ECO:0000313" key="8">
    <source>
        <dbReference type="EMBL" id="NDY43433.1"/>
    </source>
</evidence>
<dbReference type="InterPro" id="IPR050106">
    <property type="entry name" value="HistidinolP_aminotransfase"/>
</dbReference>
<comment type="cofactor">
    <cofactor evidence="1 6">
        <name>pyridoxal 5'-phosphate</name>
        <dbReference type="ChEBI" id="CHEBI:597326"/>
    </cofactor>
</comment>
<dbReference type="HAMAP" id="MF_01023">
    <property type="entry name" value="HisC_aminotrans_2"/>
    <property type="match status" value="1"/>
</dbReference>
<evidence type="ECO:0000259" key="7">
    <source>
        <dbReference type="Pfam" id="PF00155"/>
    </source>
</evidence>
<dbReference type="Pfam" id="PF00155">
    <property type="entry name" value="Aminotran_1_2"/>
    <property type="match status" value="1"/>
</dbReference>
<keyword evidence="4 6" id="KW-0808">Transferase</keyword>
<protein>
    <recommendedName>
        <fullName evidence="6">Histidinol-phosphate aminotransferase</fullName>
        <ecNumber evidence="6">2.6.1.9</ecNumber>
    </recommendedName>
    <alternativeName>
        <fullName evidence="6">Imidazole acetol-phosphate transaminase</fullName>
    </alternativeName>
</protein>
<evidence type="ECO:0000256" key="5">
    <source>
        <dbReference type="ARBA" id="ARBA00022898"/>
    </source>
</evidence>
<evidence type="ECO:0000256" key="4">
    <source>
        <dbReference type="ARBA" id="ARBA00022679"/>
    </source>
</evidence>
<dbReference type="RefSeq" id="WP_163299621.1">
    <property type="nucleotide sequence ID" value="NZ_JAAGRR010000170.1"/>
</dbReference>
<keyword evidence="3 6" id="KW-0032">Aminotransferase</keyword>
<dbReference type="PANTHER" id="PTHR43643:SF3">
    <property type="entry name" value="HISTIDINOL-PHOSPHATE AMINOTRANSFERASE"/>
    <property type="match status" value="1"/>
</dbReference>
<evidence type="ECO:0000256" key="2">
    <source>
        <dbReference type="ARBA" id="ARBA00011738"/>
    </source>
</evidence>
<evidence type="ECO:0000256" key="6">
    <source>
        <dbReference type="HAMAP-Rule" id="MF_01023"/>
    </source>
</evidence>
<evidence type="ECO:0000313" key="9">
    <source>
        <dbReference type="Proteomes" id="UP000469346"/>
    </source>
</evidence>
<comment type="pathway">
    <text evidence="6">Amino-acid biosynthesis; L-histidine biosynthesis; L-histidine from 5-phospho-alpha-D-ribose 1-diphosphate: step 7/9.</text>
</comment>
<dbReference type="InterPro" id="IPR005861">
    <property type="entry name" value="HisP_aminotrans"/>
</dbReference>
<dbReference type="CDD" id="cd00609">
    <property type="entry name" value="AAT_like"/>
    <property type="match status" value="1"/>
</dbReference>